<evidence type="ECO:0000313" key="7">
    <source>
        <dbReference type="EMBL" id="KAG2452040.1"/>
    </source>
</evidence>
<feature type="compositionally biased region" description="Low complexity" evidence="5">
    <location>
        <begin position="61"/>
        <end position="85"/>
    </location>
</feature>
<keyword evidence="4" id="KW-0863">Zinc-finger</keyword>
<dbReference type="InterPro" id="IPR050889">
    <property type="entry name" value="Dendritic_Spine_Reg/Scaffold"/>
</dbReference>
<dbReference type="SUPFAM" id="SSF57850">
    <property type="entry name" value="RING/U-box"/>
    <property type="match status" value="1"/>
</dbReference>
<keyword evidence="1" id="KW-0677">Repeat</keyword>
<proteinExistence type="predicted"/>
<dbReference type="PANTHER" id="PTHR24166:SF48">
    <property type="entry name" value="PROTEIN VAPYRIN"/>
    <property type="match status" value="1"/>
</dbReference>
<keyword evidence="8" id="KW-1185">Reference proteome</keyword>
<dbReference type="PROSITE" id="PS50088">
    <property type="entry name" value="ANK_REPEAT"/>
    <property type="match status" value="2"/>
</dbReference>
<dbReference type="Proteomes" id="UP000613740">
    <property type="component" value="Unassembled WGS sequence"/>
</dbReference>
<feature type="repeat" description="ANK" evidence="3">
    <location>
        <begin position="308"/>
        <end position="340"/>
    </location>
</feature>
<protein>
    <recommendedName>
        <fullName evidence="6">RING-type domain-containing protein</fullName>
    </recommendedName>
</protein>
<evidence type="ECO:0000256" key="1">
    <source>
        <dbReference type="ARBA" id="ARBA00022737"/>
    </source>
</evidence>
<evidence type="ECO:0000313" key="8">
    <source>
        <dbReference type="Proteomes" id="UP000613740"/>
    </source>
</evidence>
<keyword evidence="4" id="KW-0479">Metal-binding</keyword>
<dbReference type="PROSITE" id="PS50297">
    <property type="entry name" value="ANK_REP_REGION"/>
    <property type="match status" value="2"/>
</dbReference>
<dbReference type="SUPFAM" id="SSF48403">
    <property type="entry name" value="Ankyrin repeat"/>
    <property type="match status" value="1"/>
</dbReference>
<feature type="region of interest" description="Disordered" evidence="5">
    <location>
        <begin position="800"/>
        <end position="849"/>
    </location>
</feature>
<feature type="region of interest" description="Disordered" evidence="5">
    <location>
        <begin position="555"/>
        <end position="586"/>
    </location>
</feature>
<reference evidence="7" key="1">
    <citation type="journal article" date="2020" name="bioRxiv">
        <title>Comparative genomics of Chlamydomonas.</title>
        <authorList>
            <person name="Craig R.J."/>
            <person name="Hasan A.R."/>
            <person name="Ness R.W."/>
            <person name="Keightley P.D."/>
        </authorList>
    </citation>
    <scope>NUCLEOTIDE SEQUENCE</scope>
    <source>
        <strain evidence="7">CCAP 11/173</strain>
    </source>
</reference>
<feature type="compositionally biased region" description="Low complexity" evidence="5">
    <location>
        <begin position="15"/>
        <end position="34"/>
    </location>
</feature>
<feature type="repeat" description="ANK" evidence="3">
    <location>
        <begin position="205"/>
        <end position="231"/>
    </location>
</feature>
<dbReference type="InterPro" id="IPR036770">
    <property type="entry name" value="Ankyrin_rpt-contain_sf"/>
</dbReference>
<feature type="compositionally biased region" description="Gly residues" evidence="5">
    <location>
        <begin position="105"/>
        <end position="125"/>
    </location>
</feature>
<dbReference type="AlphaFoldDB" id="A0A835WT09"/>
<evidence type="ECO:0000256" key="2">
    <source>
        <dbReference type="ARBA" id="ARBA00023043"/>
    </source>
</evidence>
<feature type="region of interest" description="Disordered" evidence="5">
    <location>
        <begin position="101"/>
        <end position="125"/>
    </location>
</feature>
<accession>A0A835WT09</accession>
<sequence length="849" mass="83840">MSLDGMDSVVLERNSALQQGRASRSASQSGASAAIPGRHGLHRGSGSAPMGRPSPVPGLAPGPGATGGATLAPSASPARLPASSYSAASPAGALEAIQRQQRESGAGGGGGGGSAGANGTAGSGAGGDTTAVVAAHTSATGATTVTTTTAAATATSPTTTSQTAAVPAVAGAAPAAASAPPPAPPPPPPVISDHLASWINATDRRGRTPLATAVLHNRIEFVTRLIALGADPWARAPPKSDRVGCGAGMVGGGGSGAGGGGGGGARGGVTPLHLAAWLGHAPLVAEILKSRVPGPNPRRRLADVQDAYGFTPLHYAAAGGHADVADVLLAAGASAANPSVAAWPWGGDGHCTMPPLPGSSTGLRGVPRRLAAAVAGALSWAGDGEFAAALAGGAGGGGSSSLGASGRGRAVVAARSNPLHVAALRGDGCMVAVILRKYLTDTEGLSRQARERVPDPRRHLNKDGFQPYMLAGNAGHWHVAQMLIPFSRDNQLLTRDREFLMFFPLPQQTDAAAAVLGEQSVAGGGAAAVGPPALRDLASRALASALLTDLKAAESALRERDKERDKERERQTGERGGGAAAAAGAASGPAGVGAFGALLVRGLRAAAEAATSGGGMGRQSPGPNSPRASMSGARTPKRRSAELTAMVVNAGGHPAVTPRRSPSLEIIAAGTVTGSGAGAGTAGAQAVAVGGLGSPSGVASPVGGSSCSSLPRLAWCDVCFEAPQELCLRPCPHRLCAQCCRRVVEMHLLAPRAPAKSVPPRCPFCQATIRGFGLPPAPTCGAAAPPQRTVLLTSQPQLQLPLPPRALGSPTPAHQAAQTQLAQQEGGAAQAQPATLVQTAPASQLREAT</sequence>
<keyword evidence="4" id="KW-0862">Zinc</keyword>
<organism evidence="7 8">
    <name type="scientific">Chlamydomonas schloesseri</name>
    <dbReference type="NCBI Taxonomy" id="2026947"/>
    <lineage>
        <taxon>Eukaryota</taxon>
        <taxon>Viridiplantae</taxon>
        <taxon>Chlorophyta</taxon>
        <taxon>core chlorophytes</taxon>
        <taxon>Chlorophyceae</taxon>
        <taxon>CS clade</taxon>
        <taxon>Chlamydomonadales</taxon>
        <taxon>Chlamydomonadaceae</taxon>
        <taxon>Chlamydomonas</taxon>
    </lineage>
</organism>
<dbReference type="PROSITE" id="PS50089">
    <property type="entry name" value="ZF_RING_2"/>
    <property type="match status" value="1"/>
</dbReference>
<dbReference type="OrthoDB" id="20872at2759"/>
<feature type="domain" description="RING-type" evidence="6">
    <location>
        <begin position="716"/>
        <end position="766"/>
    </location>
</feature>
<dbReference type="SMART" id="SM00248">
    <property type="entry name" value="ANK"/>
    <property type="match status" value="5"/>
</dbReference>
<feature type="region of interest" description="Disordered" evidence="5">
    <location>
        <begin position="1"/>
        <end position="85"/>
    </location>
</feature>
<dbReference type="InterPro" id="IPR013083">
    <property type="entry name" value="Znf_RING/FYVE/PHD"/>
</dbReference>
<dbReference type="PANTHER" id="PTHR24166">
    <property type="entry name" value="ROLLING PEBBLES, ISOFORM B"/>
    <property type="match status" value="1"/>
</dbReference>
<dbReference type="GO" id="GO:0008270">
    <property type="term" value="F:zinc ion binding"/>
    <property type="evidence" value="ECO:0007669"/>
    <property type="project" value="UniProtKB-KW"/>
</dbReference>
<evidence type="ECO:0000256" key="4">
    <source>
        <dbReference type="PROSITE-ProRule" id="PRU00175"/>
    </source>
</evidence>
<evidence type="ECO:0000259" key="6">
    <source>
        <dbReference type="PROSITE" id="PS50089"/>
    </source>
</evidence>
<dbReference type="Gene3D" id="1.25.40.20">
    <property type="entry name" value="Ankyrin repeat-containing domain"/>
    <property type="match status" value="1"/>
</dbReference>
<dbReference type="InterPro" id="IPR002110">
    <property type="entry name" value="Ankyrin_rpt"/>
</dbReference>
<keyword evidence="2 3" id="KW-0040">ANK repeat</keyword>
<dbReference type="CDD" id="cd16449">
    <property type="entry name" value="RING-HC"/>
    <property type="match status" value="1"/>
</dbReference>
<gene>
    <name evidence="7" type="ORF">HYH02_003078</name>
</gene>
<dbReference type="InterPro" id="IPR001841">
    <property type="entry name" value="Znf_RING"/>
</dbReference>
<name>A0A835WT09_9CHLO</name>
<dbReference type="EMBL" id="JAEHOD010000006">
    <property type="protein sequence ID" value="KAG2452040.1"/>
    <property type="molecule type" value="Genomic_DNA"/>
</dbReference>
<evidence type="ECO:0000256" key="3">
    <source>
        <dbReference type="PROSITE-ProRule" id="PRU00023"/>
    </source>
</evidence>
<feature type="compositionally biased region" description="Basic and acidic residues" evidence="5">
    <location>
        <begin position="556"/>
        <end position="573"/>
    </location>
</feature>
<comment type="caution">
    <text evidence="7">The sequence shown here is derived from an EMBL/GenBank/DDBJ whole genome shotgun (WGS) entry which is preliminary data.</text>
</comment>
<dbReference type="Pfam" id="PF12796">
    <property type="entry name" value="Ank_2"/>
    <property type="match status" value="1"/>
</dbReference>
<feature type="region of interest" description="Disordered" evidence="5">
    <location>
        <begin position="610"/>
        <end position="639"/>
    </location>
</feature>
<evidence type="ECO:0000256" key="5">
    <source>
        <dbReference type="SAM" id="MobiDB-lite"/>
    </source>
</evidence>
<feature type="compositionally biased region" description="Low complexity" evidence="5">
    <location>
        <begin position="810"/>
        <end position="835"/>
    </location>
</feature>
<dbReference type="Gene3D" id="3.30.40.10">
    <property type="entry name" value="Zinc/RING finger domain, C3HC4 (zinc finger)"/>
    <property type="match status" value="1"/>
</dbReference>